<evidence type="ECO:0000313" key="2">
    <source>
        <dbReference type="Proteomes" id="UP000295724"/>
    </source>
</evidence>
<name>A0A4R6XVA0_9GAMM</name>
<dbReference type="AlphaFoldDB" id="A0A4R6XVA0"/>
<comment type="caution">
    <text evidence="1">The sequence shown here is derived from an EMBL/GenBank/DDBJ whole genome shotgun (WGS) entry which is preliminary data.</text>
</comment>
<reference evidence="1 2" key="1">
    <citation type="submission" date="2019-03" db="EMBL/GenBank/DDBJ databases">
        <title>Genomic Encyclopedia of Type Strains, Phase IV (KMG-IV): sequencing the most valuable type-strain genomes for metagenomic binning, comparative biology and taxonomic classification.</title>
        <authorList>
            <person name="Goeker M."/>
        </authorList>
    </citation>
    <scope>NUCLEOTIDE SEQUENCE [LARGE SCALE GENOMIC DNA]</scope>
    <source>
        <strain evidence="1 2">DSM 25488</strain>
    </source>
</reference>
<sequence>MKDLNASTLGSYSSNMAGELVVDMCTATHLNLVSHFNHLAFPFNEFVEFQFHFQQMTTNHQQNTGHLDTSLKTVANINQWGYAR</sequence>
<organism evidence="1 2">
    <name type="scientific">Marinicella litoralis</name>
    <dbReference type="NCBI Taxonomy" id="644220"/>
    <lineage>
        <taxon>Bacteria</taxon>
        <taxon>Pseudomonadati</taxon>
        <taxon>Pseudomonadota</taxon>
        <taxon>Gammaproteobacteria</taxon>
        <taxon>Lysobacterales</taxon>
        <taxon>Marinicellaceae</taxon>
        <taxon>Marinicella</taxon>
    </lineage>
</organism>
<dbReference type="RefSeq" id="WP_133566432.1">
    <property type="nucleotide sequence ID" value="NZ_NIHB01000001.1"/>
</dbReference>
<dbReference type="EMBL" id="SNZB01000001">
    <property type="protein sequence ID" value="TDR23756.1"/>
    <property type="molecule type" value="Genomic_DNA"/>
</dbReference>
<evidence type="ECO:0000313" key="1">
    <source>
        <dbReference type="EMBL" id="TDR23756.1"/>
    </source>
</evidence>
<protein>
    <submittedName>
        <fullName evidence="1">Uncharacterized protein</fullName>
    </submittedName>
</protein>
<keyword evidence="2" id="KW-1185">Reference proteome</keyword>
<proteinExistence type="predicted"/>
<gene>
    <name evidence="1" type="ORF">C8D91_0622</name>
</gene>
<accession>A0A4R6XVA0</accession>
<dbReference type="Proteomes" id="UP000295724">
    <property type="component" value="Unassembled WGS sequence"/>
</dbReference>